<dbReference type="FunFam" id="3.40.50.300:FF:000589">
    <property type="entry name" value="ABC transporter, ATP-binding subunit"/>
    <property type="match status" value="1"/>
</dbReference>
<protein>
    <submittedName>
        <fullName evidence="12">ATP-binding cassette domain-containing protein</fullName>
    </submittedName>
</protein>
<accession>A0A502EIM5</accession>
<keyword evidence="13" id="KW-1185">Reference proteome</keyword>
<feature type="region of interest" description="Disordered" evidence="10">
    <location>
        <begin position="694"/>
        <end position="782"/>
    </location>
</feature>
<dbReference type="Gene3D" id="3.40.50.300">
    <property type="entry name" value="P-loop containing nucleotide triphosphate hydrolases"/>
    <property type="match status" value="1"/>
</dbReference>
<dbReference type="PROSITE" id="PS50893">
    <property type="entry name" value="ABC_TRANSPORTER_2"/>
    <property type="match status" value="1"/>
</dbReference>
<evidence type="ECO:0000313" key="13">
    <source>
        <dbReference type="Proteomes" id="UP000320095"/>
    </source>
</evidence>
<feature type="domain" description="ABC transporter" evidence="11">
    <location>
        <begin position="38"/>
        <end position="268"/>
    </location>
</feature>
<feature type="region of interest" description="Disordered" evidence="10">
    <location>
        <begin position="342"/>
        <end position="372"/>
    </location>
</feature>
<dbReference type="Pfam" id="PF00005">
    <property type="entry name" value="ABC_tran"/>
    <property type="match status" value="1"/>
</dbReference>
<feature type="compositionally biased region" description="Pro residues" evidence="10">
    <location>
        <begin position="745"/>
        <end position="782"/>
    </location>
</feature>
<dbReference type="NCBIfam" id="TIGR01188">
    <property type="entry name" value="drrA"/>
    <property type="match status" value="1"/>
</dbReference>
<dbReference type="InterPro" id="IPR003439">
    <property type="entry name" value="ABC_transporter-like_ATP-bd"/>
</dbReference>
<reference evidence="12 13" key="1">
    <citation type="journal article" date="2019" name="Environ. Microbiol.">
        <title>Species interactions and distinct microbial communities in high Arctic permafrost affected cryosols are associated with the CH4 and CO2 gas fluxes.</title>
        <authorList>
            <person name="Altshuler I."/>
            <person name="Hamel J."/>
            <person name="Turney S."/>
            <person name="Magnuson E."/>
            <person name="Levesque R."/>
            <person name="Greer C."/>
            <person name="Whyte L.G."/>
        </authorList>
    </citation>
    <scope>NUCLEOTIDE SEQUENCE [LARGE SCALE GENOMIC DNA]</scope>
    <source>
        <strain evidence="12 13">S5.20</strain>
    </source>
</reference>
<dbReference type="InterPro" id="IPR050763">
    <property type="entry name" value="ABC_transporter_ATP-binding"/>
</dbReference>
<dbReference type="InterPro" id="IPR026004">
    <property type="entry name" value="Septum_form"/>
</dbReference>
<gene>
    <name evidence="12" type="ORF">EAH80_03085</name>
</gene>
<dbReference type="GO" id="GO:0043215">
    <property type="term" value="P:daunorubicin transport"/>
    <property type="evidence" value="ECO:0007669"/>
    <property type="project" value="InterPro"/>
</dbReference>
<dbReference type="EMBL" id="RCZG01000001">
    <property type="protein sequence ID" value="TPG36899.1"/>
    <property type="molecule type" value="Genomic_DNA"/>
</dbReference>
<dbReference type="PANTHER" id="PTHR42711:SF19">
    <property type="entry name" value="DOXORUBICIN RESISTANCE ATP-BINDING PROTEIN DRRA"/>
    <property type="match status" value="1"/>
</dbReference>
<dbReference type="SUPFAM" id="SSF52540">
    <property type="entry name" value="P-loop containing nucleoside triphosphate hydrolases"/>
    <property type="match status" value="1"/>
</dbReference>
<comment type="caution">
    <text evidence="12">The sequence shown here is derived from an EMBL/GenBank/DDBJ whole genome shotgun (WGS) entry which is preliminary data.</text>
</comment>
<dbReference type="PANTHER" id="PTHR42711">
    <property type="entry name" value="ABC TRANSPORTER ATP-BINDING PROTEIN"/>
    <property type="match status" value="1"/>
</dbReference>
<comment type="similarity">
    <text evidence="9">Belongs to the ABC transporter superfamily. Drug exporter-1 (DrugE1) (TC 3.A.1.105) family.</text>
</comment>
<evidence type="ECO:0000256" key="8">
    <source>
        <dbReference type="ARBA" id="ARBA00023251"/>
    </source>
</evidence>
<dbReference type="GO" id="GO:1900753">
    <property type="term" value="P:doxorubicin transport"/>
    <property type="evidence" value="ECO:0007669"/>
    <property type="project" value="InterPro"/>
</dbReference>
<dbReference type="GO" id="GO:0046677">
    <property type="term" value="P:response to antibiotic"/>
    <property type="evidence" value="ECO:0007669"/>
    <property type="project" value="UniProtKB-KW"/>
</dbReference>
<keyword evidence="8" id="KW-0046">Antibiotic resistance</keyword>
<dbReference type="Pfam" id="PF13845">
    <property type="entry name" value="Septum_form"/>
    <property type="match status" value="1"/>
</dbReference>
<evidence type="ECO:0000313" key="12">
    <source>
        <dbReference type="EMBL" id="TPG36899.1"/>
    </source>
</evidence>
<evidence type="ECO:0000256" key="7">
    <source>
        <dbReference type="ARBA" id="ARBA00023136"/>
    </source>
</evidence>
<dbReference type="OrthoDB" id="9804819at2"/>
<keyword evidence="3" id="KW-1003">Cell membrane</keyword>
<dbReference type="InterPro" id="IPR005894">
    <property type="entry name" value="DrrA"/>
</dbReference>
<keyword evidence="7" id="KW-0472">Membrane</keyword>
<name>A0A502EIM5_9MYCO</name>
<evidence type="ECO:0000259" key="11">
    <source>
        <dbReference type="PROSITE" id="PS50893"/>
    </source>
</evidence>
<keyword evidence="4" id="KW-0547">Nucleotide-binding</keyword>
<evidence type="ECO:0000256" key="5">
    <source>
        <dbReference type="ARBA" id="ARBA00022840"/>
    </source>
</evidence>
<evidence type="ECO:0000256" key="1">
    <source>
        <dbReference type="ARBA" id="ARBA00004413"/>
    </source>
</evidence>
<feature type="compositionally biased region" description="Polar residues" evidence="10">
    <location>
        <begin position="712"/>
        <end position="723"/>
    </location>
</feature>
<dbReference type="InterPro" id="IPR003593">
    <property type="entry name" value="AAA+_ATPase"/>
</dbReference>
<dbReference type="InterPro" id="IPR017871">
    <property type="entry name" value="ABC_transporter-like_CS"/>
</dbReference>
<evidence type="ECO:0000256" key="3">
    <source>
        <dbReference type="ARBA" id="ARBA00022475"/>
    </source>
</evidence>
<dbReference type="PROSITE" id="PS00211">
    <property type="entry name" value="ABC_TRANSPORTER_1"/>
    <property type="match status" value="1"/>
</dbReference>
<evidence type="ECO:0000256" key="6">
    <source>
        <dbReference type="ARBA" id="ARBA00022967"/>
    </source>
</evidence>
<evidence type="ECO:0000256" key="2">
    <source>
        <dbReference type="ARBA" id="ARBA00022448"/>
    </source>
</evidence>
<organism evidence="12 13">
    <name type="scientific">Mycolicibacterium hodleri</name>
    <dbReference type="NCBI Taxonomy" id="49897"/>
    <lineage>
        <taxon>Bacteria</taxon>
        <taxon>Bacillati</taxon>
        <taxon>Actinomycetota</taxon>
        <taxon>Actinomycetes</taxon>
        <taxon>Mycobacteriales</taxon>
        <taxon>Mycobacteriaceae</taxon>
        <taxon>Mycolicibacterium</taxon>
    </lineage>
</organism>
<dbReference type="InterPro" id="IPR027417">
    <property type="entry name" value="P-loop_NTPase"/>
</dbReference>
<keyword evidence="2" id="KW-0813">Transport</keyword>
<dbReference type="GO" id="GO:0005524">
    <property type="term" value="F:ATP binding"/>
    <property type="evidence" value="ECO:0007669"/>
    <property type="project" value="UniProtKB-KW"/>
</dbReference>
<feature type="compositionally biased region" description="Low complexity" evidence="10">
    <location>
        <begin position="694"/>
        <end position="711"/>
    </location>
</feature>
<dbReference type="GO" id="GO:0016887">
    <property type="term" value="F:ATP hydrolysis activity"/>
    <property type="evidence" value="ECO:0007669"/>
    <property type="project" value="InterPro"/>
</dbReference>
<sequence>MVGELGAVGPAAGPATAKFGPAAIGVRERRLGADGPSVVVKNLGKSFGGLRALRDVSFVVEPGEVVALLGPNGAGKTTTVNILSTLTTPDRGHASVAGYDVVSEAAAVRQSIMVTGQHVALDEMLTGRENLVLFGRLQDLRASEARSRADELLHEFDLVYAADRRLGTYSGGMRRRIDIACGLVVPPAVVFLDEPTTGLDPRSRQTIWDLVTQFKSRGIATLLTTQYLEEADALSDRIIVIDHGVVVAEGTANELKERTGGSYCEVVPQDPKDLEAVAEALGPLLPEQNRAALRPDSDRVTVPAPGGANTLLEAMSLLSATNIELADVALRRPSLDDVFLSLTGLPTGHDPSTPEGSDDESPAPPPSAGSRRRLLQGAPARRVLSPVLAGLLVGGVIAVLGMTGDDTGPGTNTVNATESRRADAVFGDVGGGACLSWPNGDTRQPSVVDCADEHMFEVANSFKINGGQAPCQLAVQRYLGNRYDPTGKYTIAALWPGNAATSLNDSEQLLCGLELLGPDGQPVPFKGQVAQYDQSKVWSTGTCLGIDSTTNQPTESPVDCAAPHAIEITGTVNVGEEFSSPPPTPTAQDDFLEKACTKMADAYLPGVTLNATGLTVRYGTISPASWLAGSRQLSCGLGATMGGDRGWATLTGTVTRGHLINGQPPAAPEPQQTNQYQEDPETAAPSILVSVPEVVEETSSTPTPTSDPTTTNSTAPEPETPTSQAPPPGGLVIGVPGFSPVTLTPLPPPPPPGAPSPLPAPPPSLASPIPPESQPQGPRPGP</sequence>
<dbReference type="SMART" id="SM00382">
    <property type="entry name" value="AAA"/>
    <property type="match status" value="1"/>
</dbReference>
<feature type="region of interest" description="Disordered" evidence="10">
    <location>
        <begin position="656"/>
        <end position="681"/>
    </location>
</feature>
<proteinExistence type="inferred from homology"/>
<dbReference type="Proteomes" id="UP000320095">
    <property type="component" value="Unassembled WGS sequence"/>
</dbReference>
<dbReference type="GO" id="GO:0055085">
    <property type="term" value="P:transmembrane transport"/>
    <property type="evidence" value="ECO:0007669"/>
    <property type="project" value="UniProtKB-ARBA"/>
</dbReference>
<dbReference type="AlphaFoldDB" id="A0A502EIM5"/>
<keyword evidence="6" id="KW-1278">Translocase</keyword>
<evidence type="ECO:0000256" key="10">
    <source>
        <dbReference type="SAM" id="MobiDB-lite"/>
    </source>
</evidence>
<keyword evidence="5 12" id="KW-0067">ATP-binding</keyword>
<dbReference type="GO" id="GO:0005886">
    <property type="term" value="C:plasma membrane"/>
    <property type="evidence" value="ECO:0007669"/>
    <property type="project" value="UniProtKB-SubCell"/>
</dbReference>
<evidence type="ECO:0000256" key="9">
    <source>
        <dbReference type="ARBA" id="ARBA00049985"/>
    </source>
</evidence>
<comment type="subcellular location">
    <subcellularLocation>
        <location evidence="1">Cell membrane</location>
        <topology evidence="1">Peripheral membrane protein</topology>
        <orientation evidence="1">Cytoplasmic side</orientation>
    </subcellularLocation>
</comment>
<evidence type="ECO:0000256" key="4">
    <source>
        <dbReference type="ARBA" id="ARBA00022741"/>
    </source>
</evidence>